<keyword evidence="6" id="KW-0732">Signal</keyword>
<dbReference type="EMBL" id="KN823181">
    <property type="protein sequence ID" value="KIO20264.1"/>
    <property type="molecule type" value="Genomic_DNA"/>
</dbReference>
<dbReference type="STRING" id="1051891.A0A0C3Q8V8"/>
<keyword evidence="3 5" id="KW-1133">Transmembrane helix</keyword>
<dbReference type="GO" id="GO:0005886">
    <property type="term" value="C:plasma membrane"/>
    <property type="evidence" value="ECO:0007669"/>
    <property type="project" value="InterPro"/>
</dbReference>
<dbReference type="HOGENOM" id="CLU_076420_3_0_1"/>
<dbReference type="InterPro" id="IPR009571">
    <property type="entry name" value="SUR7/Rim9-like_fungi"/>
</dbReference>
<evidence type="ECO:0000256" key="4">
    <source>
        <dbReference type="ARBA" id="ARBA00023136"/>
    </source>
</evidence>
<dbReference type="AlphaFoldDB" id="A0A0C3Q8V8"/>
<dbReference type="PANTHER" id="PTHR28013:SF3">
    <property type="entry name" value="PROTEIN DCV1-RELATED"/>
    <property type="match status" value="1"/>
</dbReference>
<feature type="transmembrane region" description="Helical" evidence="5">
    <location>
        <begin position="80"/>
        <end position="105"/>
    </location>
</feature>
<evidence type="ECO:0000313" key="7">
    <source>
        <dbReference type="EMBL" id="KIO20264.1"/>
    </source>
</evidence>
<evidence type="ECO:0000256" key="6">
    <source>
        <dbReference type="SAM" id="SignalP"/>
    </source>
</evidence>
<evidence type="ECO:0000256" key="1">
    <source>
        <dbReference type="ARBA" id="ARBA00004141"/>
    </source>
</evidence>
<keyword evidence="4 5" id="KW-0472">Membrane</keyword>
<dbReference type="InterPro" id="IPR051380">
    <property type="entry name" value="pH-response_reg_palI/RIM9"/>
</dbReference>
<evidence type="ECO:0008006" key="9">
    <source>
        <dbReference type="Google" id="ProtNLM"/>
    </source>
</evidence>
<dbReference type="GO" id="GO:0032153">
    <property type="term" value="C:cell division site"/>
    <property type="evidence" value="ECO:0007669"/>
    <property type="project" value="TreeGrafter"/>
</dbReference>
<keyword evidence="8" id="KW-1185">Reference proteome</keyword>
<feature type="signal peptide" evidence="6">
    <location>
        <begin position="1"/>
        <end position="26"/>
    </location>
</feature>
<evidence type="ECO:0000313" key="8">
    <source>
        <dbReference type="Proteomes" id="UP000054248"/>
    </source>
</evidence>
<dbReference type="Pfam" id="PF06687">
    <property type="entry name" value="SUR7"/>
    <property type="match status" value="1"/>
</dbReference>
<evidence type="ECO:0000256" key="3">
    <source>
        <dbReference type="ARBA" id="ARBA00022989"/>
    </source>
</evidence>
<evidence type="ECO:0000256" key="5">
    <source>
        <dbReference type="SAM" id="Phobius"/>
    </source>
</evidence>
<feature type="transmembrane region" description="Helical" evidence="5">
    <location>
        <begin position="159"/>
        <end position="182"/>
    </location>
</feature>
<evidence type="ECO:0000256" key="2">
    <source>
        <dbReference type="ARBA" id="ARBA00022692"/>
    </source>
</evidence>
<dbReference type="PANTHER" id="PTHR28013">
    <property type="entry name" value="PROTEIN DCV1-RELATED"/>
    <property type="match status" value="1"/>
</dbReference>
<proteinExistence type="predicted"/>
<sequence>MALSAGPGLFFCFVALVLLVFATVSAPIWESISFLNTNIGGREIHFGVFGYTGSARHLGYPIDQLNTRNGLFNSTVVHNLTYVLVLHPIAAGFAFLAVVFGLCGAASHRVGTIIMSVAASLATIITLVVWVIDMVLFGITRNKLRGQGYPAQYGNANWLVLGAFIALLLGTCTSFFGIFGSYRTKRANRY</sequence>
<feature type="chain" id="PRO_5002168644" description="Pali-domain-containing protein" evidence="6">
    <location>
        <begin position="27"/>
        <end position="190"/>
    </location>
</feature>
<protein>
    <recommendedName>
        <fullName evidence="9">Pali-domain-containing protein</fullName>
    </recommendedName>
</protein>
<accession>A0A0C3Q8V8</accession>
<reference evidence="7 8" key="1">
    <citation type="submission" date="2014-04" db="EMBL/GenBank/DDBJ databases">
        <authorList>
            <consortium name="DOE Joint Genome Institute"/>
            <person name="Kuo A."/>
            <person name="Girlanda M."/>
            <person name="Perotto S."/>
            <person name="Kohler A."/>
            <person name="Nagy L.G."/>
            <person name="Floudas D."/>
            <person name="Copeland A."/>
            <person name="Barry K.W."/>
            <person name="Cichocki N."/>
            <person name="Veneault-Fourrey C."/>
            <person name="LaButti K."/>
            <person name="Lindquist E.A."/>
            <person name="Lipzen A."/>
            <person name="Lundell T."/>
            <person name="Morin E."/>
            <person name="Murat C."/>
            <person name="Sun H."/>
            <person name="Tunlid A."/>
            <person name="Henrissat B."/>
            <person name="Grigoriev I.V."/>
            <person name="Hibbett D.S."/>
            <person name="Martin F."/>
            <person name="Nordberg H.P."/>
            <person name="Cantor M.N."/>
            <person name="Hua S.X."/>
        </authorList>
    </citation>
    <scope>NUCLEOTIDE SEQUENCE [LARGE SCALE GENOMIC DNA]</scope>
    <source>
        <strain evidence="7 8">MUT 4182</strain>
    </source>
</reference>
<reference evidence="8" key="2">
    <citation type="submission" date="2015-01" db="EMBL/GenBank/DDBJ databases">
        <title>Evolutionary Origins and Diversification of the Mycorrhizal Mutualists.</title>
        <authorList>
            <consortium name="DOE Joint Genome Institute"/>
            <consortium name="Mycorrhizal Genomics Consortium"/>
            <person name="Kohler A."/>
            <person name="Kuo A."/>
            <person name="Nagy L.G."/>
            <person name="Floudas D."/>
            <person name="Copeland A."/>
            <person name="Barry K.W."/>
            <person name="Cichocki N."/>
            <person name="Veneault-Fourrey C."/>
            <person name="LaButti K."/>
            <person name="Lindquist E.A."/>
            <person name="Lipzen A."/>
            <person name="Lundell T."/>
            <person name="Morin E."/>
            <person name="Murat C."/>
            <person name="Riley R."/>
            <person name="Ohm R."/>
            <person name="Sun H."/>
            <person name="Tunlid A."/>
            <person name="Henrissat B."/>
            <person name="Grigoriev I.V."/>
            <person name="Hibbett D.S."/>
            <person name="Martin F."/>
        </authorList>
    </citation>
    <scope>NUCLEOTIDE SEQUENCE [LARGE SCALE GENOMIC DNA]</scope>
    <source>
        <strain evidence="8">MUT 4182</strain>
    </source>
</reference>
<gene>
    <name evidence="7" type="ORF">M407DRAFT_245892</name>
</gene>
<dbReference type="Proteomes" id="UP000054248">
    <property type="component" value="Unassembled WGS sequence"/>
</dbReference>
<feature type="transmembrane region" description="Helical" evidence="5">
    <location>
        <begin position="117"/>
        <end position="139"/>
    </location>
</feature>
<dbReference type="OrthoDB" id="2354757at2759"/>
<keyword evidence="2 5" id="KW-0812">Transmembrane</keyword>
<dbReference type="GO" id="GO:0035838">
    <property type="term" value="C:growing cell tip"/>
    <property type="evidence" value="ECO:0007669"/>
    <property type="project" value="TreeGrafter"/>
</dbReference>
<comment type="subcellular location">
    <subcellularLocation>
        <location evidence="1">Membrane</location>
        <topology evidence="1">Multi-pass membrane protein</topology>
    </subcellularLocation>
</comment>
<organism evidence="7 8">
    <name type="scientific">Tulasnella calospora MUT 4182</name>
    <dbReference type="NCBI Taxonomy" id="1051891"/>
    <lineage>
        <taxon>Eukaryota</taxon>
        <taxon>Fungi</taxon>
        <taxon>Dikarya</taxon>
        <taxon>Basidiomycota</taxon>
        <taxon>Agaricomycotina</taxon>
        <taxon>Agaricomycetes</taxon>
        <taxon>Cantharellales</taxon>
        <taxon>Tulasnellaceae</taxon>
        <taxon>Tulasnella</taxon>
    </lineage>
</organism>
<name>A0A0C3Q8V8_9AGAM</name>